<dbReference type="InterPro" id="IPR036291">
    <property type="entry name" value="NAD(P)-bd_dom_sf"/>
</dbReference>
<name>A0A3A6PZB1_9EURY</name>
<evidence type="ECO:0000313" key="2">
    <source>
        <dbReference type="Proteomes" id="UP000276588"/>
    </source>
</evidence>
<dbReference type="Gene3D" id="3.40.50.720">
    <property type="entry name" value="NAD(P)-binding Rossmann-like Domain"/>
    <property type="match status" value="1"/>
</dbReference>
<protein>
    <submittedName>
        <fullName evidence="1">Uncharacterized protein</fullName>
    </submittedName>
</protein>
<keyword evidence="2" id="KW-1185">Reference proteome</keyword>
<reference evidence="1 2" key="1">
    <citation type="submission" date="2018-06" db="EMBL/GenBank/DDBJ databases">
        <title>Halonotius sp. F13-13 a new haloarchaeeon isolated from a solar saltern from Isla Cristina, Huelva, Spain.</title>
        <authorList>
            <person name="Duran-Viseras A."/>
            <person name="Sanchez-Porro C."/>
            <person name="Ventosa A."/>
        </authorList>
    </citation>
    <scope>NUCLEOTIDE SEQUENCE [LARGE SCALE GENOMIC DNA]</scope>
    <source>
        <strain evidence="1 2">F13-13</strain>
    </source>
</reference>
<dbReference type="AlphaFoldDB" id="A0A3A6PZB1"/>
<accession>A0A3A6PZB1</accession>
<sequence length="87" mass="9719">MNCKRLTGLYHATGPTSLTRYYFTCELAIKFGCDADLATLISTEEFRQEAPIPTNSGLDPTRLYDQLDHKFKTPAEAGQSMSAIQEQ</sequence>
<organism evidence="1 2">
    <name type="scientific">Halonotius aquaticus</name>
    <dbReference type="NCBI Taxonomy" id="2216978"/>
    <lineage>
        <taxon>Archaea</taxon>
        <taxon>Methanobacteriati</taxon>
        <taxon>Methanobacteriota</taxon>
        <taxon>Stenosarchaea group</taxon>
        <taxon>Halobacteria</taxon>
        <taxon>Halobacteriales</taxon>
        <taxon>Haloferacaceae</taxon>
        <taxon>Halonotius</taxon>
    </lineage>
</organism>
<comment type="caution">
    <text evidence="1">The sequence shown here is derived from an EMBL/GenBank/DDBJ whole genome shotgun (WGS) entry which is preliminary data.</text>
</comment>
<gene>
    <name evidence="1" type="ORF">DM826_03055</name>
</gene>
<dbReference type="Proteomes" id="UP000276588">
    <property type="component" value="Unassembled WGS sequence"/>
</dbReference>
<proteinExistence type="predicted"/>
<evidence type="ECO:0000313" key="1">
    <source>
        <dbReference type="EMBL" id="RJX44607.1"/>
    </source>
</evidence>
<dbReference type="SUPFAM" id="SSF51735">
    <property type="entry name" value="NAD(P)-binding Rossmann-fold domains"/>
    <property type="match status" value="1"/>
</dbReference>
<dbReference type="EMBL" id="QKNY01000004">
    <property type="protein sequence ID" value="RJX44607.1"/>
    <property type="molecule type" value="Genomic_DNA"/>
</dbReference>